<reference evidence="1 2" key="1">
    <citation type="submission" date="2024-01" db="EMBL/GenBank/DDBJ databases">
        <title>The genomes of 5 underutilized Papilionoideae crops provide insights into root nodulation and disease resistanc.</title>
        <authorList>
            <person name="Jiang F."/>
        </authorList>
    </citation>
    <scope>NUCLEOTIDE SEQUENCE [LARGE SCALE GENOMIC DNA]</scope>
    <source>
        <strain evidence="1">JINMINGXINNONG_FW02</strain>
        <tissue evidence="1">Leaves</tissue>
    </source>
</reference>
<keyword evidence="2" id="KW-1185">Reference proteome</keyword>
<gene>
    <name evidence="1" type="ORF">VNO80_19205</name>
</gene>
<organism evidence="1 2">
    <name type="scientific">Phaseolus coccineus</name>
    <name type="common">Scarlet runner bean</name>
    <name type="synonym">Phaseolus multiflorus</name>
    <dbReference type="NCBI Taxonomy" id="3886"/>
    <lineage>
        <taxon>Eukaryota</taxon>
        <taxon>Viridiplantae</taxon>
        <taxon>Streptophyta</taxon>
        <taxon>Embryophyta</taxon>
        <taxon>Tracheophyta</taxon>
        <taxon>Spermatophyta</taxon>
        <taxon>Magnoliopsida</taxon>
        <taxon>eudicotyledons</taxon>
        <taxon>Gunneridae</taxon>
        <taxon>Pentapetalae</taxon>
        <taxon>rosids</taxon>
        <taxon>fabids</taxon>
        <taxon>Fabales</taxon>
        <taxon>Fabaceae</taxon>
        <taxon>Papilionoideae</taxon>
        <taxon>50 kb inversion clade</taxon>
        <taxon>NPAAA clade</taxon>
        <taxon>indigoferoid/millettioid clade</taxon>
        <taxon>Phaseoleae</taxon>
        <taxon>Phaseolus</taxon>
    </lineage>
</organism>
<proteinExistence type="predicted"/>
<name>A0AAN9MLS8_PHACN</name>
<comment type="caution">
    <text evidence="1">The sequence shown here is derived from an EMBL/GenBank/DDBJ whole genome shotgun (WGS) entry which is preliminary data.</text>
</comment>
<dbReference type="AlphaFoldDB" id="A0AAN9MLS8"/>
<dbReference type="Proteomes" id="UP001374584">
    <property type="component" value="Unassembled WGS sequence"/>
</dbReference>
<dbReference type="EMBL" id="JAYMYR010000007">
    <property type="protein sequence ID" value="KAK7353753.1"/>
    <property type="molecule type" value="Genomic_DNA"/>
</dbReference>
<evidence type="ECO:0000313" key="2">
    <source>
        <dbReference type="Proteomes" id="UP001374584"/>
    </source>
</evidence>
<sequence length="71" mass="7695">MEVDSNFAPPRNRLSAKCSVSFSSLFVAMVYGRGCGSCFVLRLVPSSHRLAIHCSYSRSCFVRCGGGRGLC</sequence>
<protein>
    <submittedName>
        <fullName evidence="1">Uncharacterized protein</fullName>
    </submittedName>
</protein>
<accession>A0AAN9MLS8</accession>
<evidence type="ECO:0000313" key="1">
    <source>
        <dbReference type="EMBL" id="KAK7353753.1"/>
    </source>
</evidence>